<accession>A0A5B0LKK5</accession>
<evidence type="ECO:0000313" key="3">
    <source>
        <dbReference type="Proteomes" id="UP000324748"/>
    </source>
</evidence>
<proteinExistence type="predicted"/>
<evidence type="ECO:0000313" key="2">
    <source>
        <dbReference type="EMBL" id="KAA1068247.1"/>
    </source>
</evidence>
<name>A0A5B0LKK5_PUCGR</name>
<protein>
    <submittedName>
        <fullName evidence="1">Uncharacterized protein</fullName>
    </submittedName>
</protein>
<sequence>MYTTHLNYSSWPSHSLDLQFNYTQSQKPPYPTQTRLPWPKLHPTALATDETLVTNNPHTRLIHQITTHPRLQFLHNQLPAGLFDPSSNNTLTSAHQQLSTYKLISPTLIPYLKRIQSISLCRTFITAPSDY</sequence>
<evidence type="ECO:0000313" key="4">
    <source>
        <dbReference type="Proteomes" id="UP000325313"/>
    </source>
</evidence>
<dbReference type="EMBL" id="VSWC01000197">
    <property type="protein sequence ID" value="KAA1064785.1"/>
    <property type="molecule type" value="Genomic_DNA"/>
</dbReference>
<evidence type="ECO:0000313" key="1">
    <source>
        <dbReference type="EMBL" id="KAA1064785.1"/>
    </source>
</evidence>
<reference evidence="3 4" key="1">
    <citation type="submission" date="2019-05" db="EMBL/GenBank/DDBJ databases">
        <title>Emergence of the Ug99 lineage of the wheat stem rust pathogen through somatic hybridization.</title>
        <authorList>
            <person name="Li F."/>
            <person name="Upadhyaya N.M."/>
            <person name="Sperschneider J."/>
            <person name="Matny O."/>
            <person name="Nguyen-Phuc H."/>
            <person name="Mago R."/>
            <person name="Raley C."/>
            <person name="Miller M.E."/>
            <person name="Silverstein K.A.T."/>
            <person name="Henningsen E."/>
            <person name="Hirsch C.D."/>
            <person name="Visser B."/>
            <person name="Pretorius Z.A."/>
            <person name="Steffenson B.J."/>
            <person name="Schwessinger B."/>
            <person name="Dodds P.N."/>
            <person name="Figueroa M."/>
        </authorList>
    </citation>
    <scope>NUCLEOTIDE SEQUENCE [LARGE SCALE GENOMIC DNA]</scope>
    <source>
        <strain evidence="1">21-0</strain>
        <strain evidence="2 4">Ug99</strain>
    </source>
</reference>
<dbReference type="Proteomes" id="UP000324748">
    <property type="component" value="Unassembled WGS sequence"/>
</dbReference>
<gene>
    <name evidence="1" type="ORF">PGT21_014788</name>
    <name evidence="2" type="ORF">PGTUg99_029783</name>
</gene>
<comment type="caution">
    <text evidence="1">The sequence shown here is derived from an EMBL/GenBank/DDBJ whole genome shotgun (WGS) entry which is preliminary data.</text>
</comment>
<dbReference type="AlphaFoldDB" id="A0A5B0LKK5"/>
<keyword evidence="3" id="KW-1185">Reference proteome</keyword>
<dbReference type="EMBL" id="VDEP01000506">
    <property type="protein sequence ID" value="KAA1068247.1"/>
    <property type="molecule type" value="Genomic_DNA"/>
</dbReference>
<dbReference type="Proteomes" id="UP000325313">
    <property type="component" value="Unassembled WGS sequence"/>
</dbReference>
<organism evidence="1 3">
    <name type="scientific">Puccinia graminis f. sp. tritici</name>
    <dbReference type="NCBI Taxonomy" id="56615"/>
    <lineage>
        <taxon>Eukaryota</taxon>
        <taxon>Fungi</taxon>
        <taxon>Dikarya</taxon>
        <taxon>Basidiomycota</taxon>
        <taxon>Pucciniomycotina</taxon>
        <taxon>Pucciniomycetes</taxon>
        <taxon>Pucciniales</taxon>
        <taxon>Pucciniaceae</taxon>
        <taxon>Puccinia</taxon>
    </lineage>
</organism>